<evidence type="ECO:0000313" key="2">
    <source>
        <dbReference type="EMBL" id="MFC6207609.1"/>
    </source>
</evidence>
<dbReference type="InterPro" id="IPR022263">
    <property type="entry name" value="KxYKxGKxW"/>
</dbReference>
<dbReference type="NCBIfam" id="TIGR03715">
    <property type="entry name" value="KxYKxGKxW"/>
    <property type="match status" value="1"/>
</dbReference>
<dbReference type="RefSeq" id="WP_125693051.1">
    <property type="nucleotide sequence ID" value="NZ_JBHSSK010000023.1"/>
</dbReference>
<protein>
    <submittedName>
        <fullName evidence="2">KxYKxGKxW signal peptide domain-containing protein</fullName>
    </submittedName>
</protein>
<dbReference type="Proteomes" id="UP001596254">
    <property type="component" value="Unassembled WGS sequence"/>
</dbReference>
<organism evidence="2 3">
    <name type="scientific">Levilactobacillus tongjiangensis</name>
    <dbReference type="NCBI Taxonomy" id="2486023"/>
    <lineage>
        <taxon>Bacteria</taxon>
        <taxon>Bacillati</taxon>
        <taxon>Bacillota</taxon>
        <taxon>Bacilli</taxon>
        <taxon>Lactobacillales</taxon>
        <taxon>Lactobacillaceae</taxon>
        <taxon>Levilactobacillus</taxon>
    </lineage>
</organism>
<dbReference type="EMBL" id="JBHSSK010000023">
    <property type="protein sequence ID" value="MFC6207609.1"/>
    <property type="molecule type" value="Genomic_DNA"/>
</dbReference>
<reference evidence="3" key="1">
    <citation type="journal article" date="2019" name="Int. J. Syst. Evol. Microbiol.">
        <title>The Global Catalogue of Microorganisms (GCM) 10K type strain sequencing project: providing services to taxonomists for standard genome sequencing and annotation.</title>
        <authorList>
            <consortium name="The Broad Institute Genomics Platform"/>
            <consortium name="The Broad Institute Genome Sequencing Center for Infectious Disease"/>
            <person name="Wu L."/>
            <person name="Ma J."/>
        </authorList>
    </citation>
    <scope>NUCLEOTIDE SEQUENCE [LARGE SCALE GENOMIC DNA]</scope>
    <source>
        <strain evidence="3">CCM 8905</strain>
    </source>
</reference>
<accession>A0ABW1SSV5</accession>
<keyword evidence="3" id="KW-1185">Reference proteome</keyword>
<comment type="caution">
    <text evidence="2">The sequence shown here is derived from an EMBL/GenBank/DDBJ whole genome shotgun (WGS) entry which is preliminary data.</text>
</comment>
<name>A0ABW1SSV5_9LACO</name>
<proteinExistence type="predicted"/>
<evidence type="ECO:0000256" key="1">
    <source>
        <dbReference type="ARBA" id="ARBA00022729"/>
    </source>
</evidence>
<dbReference type="Pfam" id="PF19258">
    <property type="entry name" value="KxYKxGKxW_sig"/>
    <property type="match status" value="1"/>
</dbReference>
<gene>
    <name evidence="2" type="ORF">ACFP1G_09005</name>
</gene>
<evidence type="ECO:0000313" key="3">
    <source>
        <dbReference type="Proteomes" id="UP001596254"/>
    </source>
</evidence>
<keyword evidence="1" id="KW-0732">Signal</keyword>
<sequence>MRFKQLSREGDMKLHYKLFKAGKQLVNAPIGKLALTNVVLFTIALGGVNAYADTAGSIDPTTT</sequence>